<dbReference type="GO" id="GO:0004523">
    <property type="term" value="F:RNA-DNA hybrid ribonuclease activity"/>
    <property type="evidence" value="ECO:0007669"/>
    <property type="project" value="InterPro"/>
</dbReference>
<evidence type="ECO:0000313" key="1">
    <source>
        <dbReference type="EnsemblPlants" id="EMT25602"/>
    </source>
</evidence>
<reference evidence="1" key="1">
    <citation type="submission" date="2015-06" db="UniProtKB">
        <authorList>
            <consortium name="EnsemblPlants"/>
        </authorList>
    </citation>
    <scope>IDENTIFICATION</scope>
</reference>
<dbReference type="Pfam" id="PF00646">
    <property type="entry name" value="F-box"/>
    <property type="match status" value="1"/>
</dbReference>
<name>M8CEN7_AEGTA</name>
<dbReference type="InterPro" id="IPR012337">
    <property type="entry name" value="RNaseH-like_sf"/>
</dbReference>
<dbReference type="PANTHER" id="PTHR19855:SF19">
    <property type="entry name" value="OS04G0619700 PROTEIN"/>
    <property type="match status" value="1"/>
</dbReference>
<dbReference type="PANTHER" id="PTHR19855">
    <property type="entry name" value="WD40 REPEAT PROTEIN 12, 37"/>
    <property type="match status" value="1"/>
</dbReference>
<dbReference type="Gene3D" id="2.130.10.10">
    <property type="entry name" value="YVTN repeat-like/Quinoprotein amine dehydrogenase"/>
    <property type="match status" value="2"/>
</dbReference>
<dbReference type="Pfam" id="PF00400">
    <property type="entry name" value="WD40"/>
    <property type="match status" value="3"/>
</dbReference>
<dbReference type="CDD" id="cd06222">
    <property type="entry name" value="RNase_H_like"/>
    <property type="match status" value="1"/>
</dbReference>
<dbReference type="InterPro" id="IPR001810">
    <property type="entry name" value="F-box_dom"/>
</dbReference>
<dbReference type="SMART" id="SM00320">
    <property type="entry name" value="WD40"/>
    <property type="match status" value="6"/>
</dbReference>
<dbReference type="InterPro" id="IPR001680">
    <property type="entry name" value="WD40_rpt"/>
</dbReference>
<dbReference type="SUPFAM" id="SSF50978">
    <property type="entry name" value="WD40 repeat-like"/>
    <property type="match status" value="1"/>
</dbReference>
<dbReference type="InterPro" id="IPR036397">
    <property type="entry name" value="RNaseH_sf"/>
</dbReference>
<dbReference type="InterPro" id="IPR002156">
    <property type="entry name" value="RNaseH_domain"/>
</dbReference>
<organism evidence="1">
    <name type="scientific">Aegilops tauschii</name>
    <name type="common">Tausch's goatgrass</name>
    <name type="synonym">Aegilops squarrosa</name>
    <dbReference type="NCBI Taxonomy" id="37682"/>
    <lineage>
        <taxon>Eukaryota</taxon>
        <taxon>Viridiplantae</taxon>
        <taxon>Streptophyta</taxon>
        <taxon>Embryophyta</taxon>
        <taxon>Tracheophyta</taxon>
        <taxon>Spermatophyta</taxon>
        <taxon>Magnoliopsida</taxon>
        <taxon>Liliopsida</taxon>
        <taxon>Poales</taxon>
        <taxon>Poaceae</taxon>
        <taxon>BOP clade</taxon>
        <taxon>Pooideae</taxon>
        <taxon>Triticodae</taxon>
        <taxon>Triticeae</taxon>
        <taxon>Triticinae</taxon>
        <taxon>Aegilops</taxon>
    </lineage>
</organism>
<dbReference type="InterPro" id="IPR036047">
    <property type="entry name" value="F-box-like_dom_sf"/>
</dbReference>
<dbReference type="AlphaFoldDB" id="M8CEN7"/>
<accession>M8CEN7</accession>
<dbReference type="InterPro" id="IPR036322">
    <property type="entry name" value="WD40_repeat_dom_sf"/>
</dbReference>
<dbReference type="PROSITE" id="PS50294">
    <property type="entry name" value="WD_REPEATS_REGION"/>
    <property type="match status" value="2"/>
</dbReference>
<dbReference type="PRINTS" id="PR00320">
    <property type="entry name" value="GPROTEINBRPT"/>
</dbReference>
<proteinExistence type="predicted"/>
<dbReference type="Gene3D" id="1.20.1280.50">
    <property type="match status" value="1"/>
</dbReference>
<dbReference type="PROSITE" id="PS00678">
    <property type="entry name" value="WD_REPEATS_1"/>
    <property type="match status" value="1"/>
</dbReference>
<dbReference type="Gene3D" id="3.30.420.10">
    <property type="entry name" value="Ribonuclease H-like superfamily/Ribonuclease H"/>
    <property type="match status" value="1"/>
</dbReference>
<protein>
    <submittedName>
        <fullName evidence="1">F-box/WD-40 repeat-containing protein</fullName>
    </submittedName>
</protein>
<dbReference type="GO" id="GO:0003676">
    <property type="term" value="F:nucleic acid binding"/>
    <property type="evidence" value="ECO:0007669"/>
    <property type="project" value="InterPro"/>
</dbReference>
<dbReference type="InterPro" id="IPR015943">
    <property type="entry name" value="WD40/YVTN_repeat-like_dom_sf"/>
</dbReference>
<dbReference type="InterPro" id="IPR020472">
    <property type="entry name" value="WD40_PAC1"/>
</dbReference>
<sequence>MYEDIFQTPFAINGFVKSFIGELKTLQEPGAGGDRAPRQRPNHWIAPPVGLVKINVDAAVGRAHGAVGAMCRDRDRTFLGASAVVFSNLSDPGTLETLAIREAMALANDLYVGRIQIASDCKVAVDDIHQQFKGSYSAIVHEIIQYKSTFDICNIGHEFRSSNTEAHKLAKHALSLGVGRHAWLGQPNDLDFVPGFVFVFAWVWGKAREVHHKIGFQNFMDFDCNKAGESSAKHCYSICNEGTLIQANTLTHCGKAKKWNSLNKLNNPESSHGSLPRVNDPKEDAETGNDATASECSIMCFTDLPSALVCEVLARLDPKGLGVVSCVSTVLQTLATDHQGWKKFYCERWGLPNAPIGPLVPGGTPDGRSWKALFVDREFQSRSFMGRFSVDVLRGHNEDVRTVYLLASANLIFTGGHDSVVRMWNMEEGLLIDESRPFGCTIRAIAADSRLLVTGGSKAFIQCWRAIEGASHLFHISGNGTNQNSEFRLWGHEGPVTCLSLDSTRIYSGSWDMTVRVWDRAEMKCVQKFMHADWVLALAPHGNTVASTAGRDAYVWDIGSGELTTIISNAHVGNAYSVARTHLAGVLFTGGEDGAIRLFDVSEISDDENIKPAATWLPHSGPVHSLAFEYPWLVSASSDGRIALIDLRKILTPLNSSKRRFRVKPFDPSTVEPPQRMLHGFGCYLFSVGIGADRIICGGEDGSVRVWNFSEALEIEKKAQALRSLRQENRMRRRKAQVEMNANGRRVDHCSVAMKRNPLKGDKSVTWQIKRPISDKVKS</sequence>
<dbReference type="SUPFAM" id="SSF53098">
    <property type="entry name" value="Ribonuclease H-like"/>
    <property type="match status" value="1"/>
</dbReference>
<dbReference type="FunFam" id="1.20.1280.50:FF:000058">
    <property type="entry name" value="OSJNBa0058K23.14 protein"/>
    <property type="match status" value="1"/>
</dbReference>
<dbReference type="PROSITE" id="PS50082">
    <property type="entry name" value="WD_REPEATS_2"/>
    <property type="match status" value="3"/>
</dbReference>
<dbReference type="SUPFAM" id="SSF81383">
    <property type="entry name" value="F-box domain"/>
    <property type="match status" value="1"/>
</dbReference>
<dbReference type="InterPro" id="IPR019775">
    <property type="entry name" value="WD40_repeat_CS"/>
</dbReference>
<dbReference type="InterPro" id="IPR044730">
    <property type="entry name" value="RNase_H-like_dom_plant"/>
</dbReference>
<dbReference type="EnsemblPlants" id="EMT25602">
    <property type="protein sequence ID" value="EMT25602"/>
    <property type="gene ID" value="F775_09601"/>
</dbReference>
<dbReference type="Pfam" id="PF13456">
    <property type="entry name" value="RVT_3"/>
    <property type="match status" value="1"/>
</dbReference>
<dbReference type="PROSITE" id="PS50181">
    <property type="entry name" value="FBOX"/>
    <property type="match status" value="1"/>
</dbReference>